<keyword evidence="3" id="KW-1185">Reference proteome</keyword>
<dbReference type="HOGENOM" id="CLU_685169_0_0_1"/>
<comment type="caution">
    <text evidence="2">The sequence shown here is derived from an EMBL/GenBank/DDBJ whole genome shotgun (WGS) entry which is preliminary data.</text>
</comment>
<dbReference type="SUPFAM" id="SSF51735">
    <property type="entry name" value="NAD(P)-binding Rossmann-fold domains"/>
    <property type="match status" value="1"/>
</dbReference>
<dbReference type="Gene3D" id="3.40.50.720">
    <property type="entry name" value="NAD(P)-binding Rossmann-like Domain"/>
    <property type="match status" value="1"/>
</dbReference>
<dbReference type="PROSITE" id="PS51257">
    <property type="entry name" value="PROKAR_LIPOPROTEIN"/>
    <property type="match status" value="1"/>
</dbReference>
<dbReference type="GO" id="GO:0004029">
    <property type="term" value="F:aldehyde dehydrogenase (NAD+) activity"/>
    <property type="evidence" value="ECO:0007669"/>
    <property type="project" value="TreeGrafter"/>
</dbReference>
<dbReference type="AlphaFoldDB" id="W9YC94"/>
<organism evidence="2 3">
    <name type="scientific">Capronia epimyces CBS 606.96</name>
    <dbReference type="NCBI Taxonomy" id="1182542"/>
    <lineage>
        <taxon>Eukaryota</taxon>
        <taxon>Fungi</taxon>
        <taxon>Dikarya</taxon>
        <taxon>Ascomycota</taxon>
        <taxon>Pezizomycotina</taxon>
        <taxon>Eurotiomycetes</taxon>
        <taxon>Chaetothyriomycetidae</taxon>
        <taxon>Chaetothyriales</taxon>
        <taxon>Herpotrichiellaceae</taxon>
        <taxon>Capronia</taxon>
    </lineage>
</organism>
<dbReference type="RefSeq" id="XP_007732120.1">
    <property type="nucleotide sequence ID" value="XM_007733930.1"/>
</dbReference>
<evidence type="ECO:0000313" key="3">
    <source>
        <dbReference type="Proteomes" id="UP000019478"/>
    </source>
</evidence>
<evidence type="ECO:0000259" key="1">
    <source>
        <dbReference type="Pfam" id="PF01370"/>
    </source>
</evidence>
<dbReference type="EMBL" id="AMGY01000003">
    <property type="protein sequence ID" value="EXJ86841.1"/>
    <property type="molecule type" value="Genomic_DNA"/>
</dbReference>
<reference evidence="2 3" key="1">
    <citation type="submission" date="2013-03" db="EMBL/GenBank/DDBJ databases">
        <title>The Genome Sequence of Capronia epimyces CBS 606.96.</title>
        <authorList>
            <consortium name="The Broad Institute Genomics Platform"/>
            <person name="Cuomo C."/>
            <person name="de Hoog S."/>
            <person name="Gorbushina A."/>
            <person name="Walker B."/>
            <person name="Young S.K."/>
            <person name="Zeng Q."/>
            <person name="Gargeya S."/>
            <person name="Fitzgerald M."/>
            <person name="Haas B."/>
            <person name="Abouelleil A."/>
            <person name="Allen A.W."/>
            <person name="Alvarado L."/>
            <person name="Arachchi H.M."/>
            <person name="Berlin A.M."/>
            <person name="Chapman S.B."/>
            <person name="Gainer-Dewar J."/>
            <person name="Goldberg J."/>
            <person name="Griggs A."/>
            <person name="Gujja S."/>
            <person name="Hansen M."/>
            <person name="Howarth C."/>
            <person name="Imamovic A."/>
            <person name="Ireland A."/>
            <person name="Larimer J."/>
            <person name="McCowan C."/>
            <person name="Murphy C."/>
            <person name="Pearson M."/>
            <person name="Poon T.W."/>
            <person name="Priest M."/>
            <person name="Roberts A."/>
            <person name="Saif S."/>
            <person name="Shea T."/>
            <person name="Sisk P."/>
            <person name="Sykes S."/>
            <person name="Wortman J."/>
            <person name="Nusbaum C."/>
            <person name="Birren B."/>
        </authorList>
    </citation>
    <scope>NUCLEOTIDE SEQUENCE [LARGE SCALE GENOMIC DNA]</scope>
    <source>
        <strain evidence="2 3">CBS 606.96</strain>
    </source>
</reference>
<dbReference type="InterPro" id="IPR036291">
    <property type="entry name" value="NAD(P)-bd_dom_sf"/>
</dbReference>
<dbReference type="InterPro" id="IPR001509">
    <property type="entry name" value="Epimerase_deHydtase"/>
</dbReference>
<dbReference type="eggNOG" id="ENOG502S4U3">
    <property type="taxonomic scope" value="Eukaryota"/>
</dbReference>
<accession>W9YC94</accession>
<dbReference type="Pfam" id="PF01370">
    <property type="entry name" value="Epimerase"/>
    <property type="match status" value="1"/>
</dbReference>
<evidence type="ECO:0000313" key="2">
    <source>
        <dbReference type="EMBL" id="EXJ86841.1"/>
    </source>
</evidence>
<protein>
    <recommendedName>
        <fullName evidence="1">NAD-dependent epimerase/dehydratase domain-containing protein</fullName>
    </recommendedName>
</protein>
<dbReference type="GeneID" id="19167920"/>
<dbReference type="Proteomes" id="UP000019478">
    <property type="component" value="Unassembled WGS sequence"/>
</dbReference>
<dbReference type="InterPro" id="IPR051783">
    <property type="entry name" value="NAD(P)-dependent_oxidoreduct"/>
</dbReference>
<gene>
    <name evidence="2" type="ORF">A1O3_03795</name>
</gene>
<dbReference type="OrthoDB" id="2735536at2759"/>
<sequence>MAPKTVLVTGANGFIGSAACRAFSLAGWTTYGLIRSERSAADLIREEVTPIIGSPADPSTFISTLPAIDVIATCSEDLVHYQAHFNDVLALIKQVSARSKAQGAGKPLVIFTSGCKDYGTTLRHGEAGLAPHTEESPLRPPPILVPRCESGVHILTAYTDEFDCVVTRPTTLYGRSSSFYSQLFQVLDQAKTQPDGTRVVTIPSTPTSILHGTHIDDVGAAYVALATAPRHIVAGQAYNISAHRYETLAEIVAVVERVEGVKVSYGDAASGSNTTFLKAFFDFPQWVGSDKLRRDTGWSDKKSLFHEGYQVYRNTYRLAAEEKSEQFVRASKIAVAADVNEANKWSV</sequence>
<proteinExistence type="predicted"/>
<dbReference type="GO" id="GO:0005737">
    <property type="term" value="C:cytoplasm"/>
    <property type="evidence" value="ECO:0007669"/>
    <property type="project" value="TreeGrafter"/>
</dbReference>
<dbReference type="PANTHER" id="PTHR48079">
    <property type="entry name" value="PROTEIN YEEZ"/>
    <property type="match status" value="1"/>
</dbReference>
<name>W9YC94_9EURO</name>
<dbReference type="PANTHER" id="PTHR48079:SF3">
    <property type="entry name" value="NAD-DEPENDENT EPIMERASE_DEHYDRATASE DOMAIN-CONTAINING PROTEIN"/>
    <property type="match status" value="1"/>
</dbReference>
<feature type="domain" description="NAD-dependent epimerase/dehydratase" evidence="1">
    <location>
        <begin position="6"/>
        <end position="240"/>
    </location>
</feature>